<dbReference type="Proteomes" id="UP000009222">
    <property type="component" value="Chromosome"/>
</dbReference>
<dbReference type="InterPro" id="IPR002933">
    <property type="entry name" value="Peptidase_M20"/>
</dbReference>
<reference evidence="10 11" key="2">
    <citation type="journal article" date="2011" name="ISME J.">
        <title>RNA-seq reveals cooperative metabolic interactions between two termite-gut spirochete species in co-culture.</title>
        <authorList>
            <person name="Rosenthal A.Z."/>
            <person name="Matson E.G."/>
            <person name="Eldar A."/>
            <person name="Leadbetter J.R."/>
        </authorList>
    </citation>
    <scope>NUCLEOTIDE SEQUENCE [LARGE SCALE GENOMIC DNA]</scope>
    <source>
        <strain evidence="11">ATCC BAA-888 / DSM 13862 / ZAS-9</strain>
    </source>
</reference>
<dbReference type="HOGENOM" id="CLU_021802_2_0_12"/>
<dbReference type="PANTHER" id="PTHR43808">
    <property type="entry name" value="ACETYLORNITHINE DEACETYLASE"/>
    <property type="match status" value="1"/>
</dbReference>
<evidence type="ECO:0000313" key="11">
    <source>
        <dbReference type="Proteomes" id="UP000009222"/>
    </source>
</evidence>
<proteinExistence type="inferred from homology"/>
<dbReference type="FunCoup" id="F5Y9K6">
    <property type="interactions" value="318"/>
</dbReference>
<dbReference type="SUPFAM" id="SSF53187">
    <property type="entry name" value="Zn-dependent exopeptidases"/>
    <property type="match status" value="1"/>
</dbReference>
<protein>
    <submittedName>
        <fullName evidence="10">Acetylornithine deacetylase (Acetylornithinase) (AO) (N-acetylornithinase) (NAO)</fullName>
        <ecNumber evidence="10">3.5.1.16</ecNumber>
    </submittedName>
</protein>
<evidence type="ECO:0000256" key="4">
    <source>
        <dbReference type="ARBA" id="ARBA00022605"/>
    </source>
</evidence>
<feature type="domain" description="Peptidase M20 dimerisation" evidence="9">
    <location>
        <begin position="171"/>
        <end position="274"/>
    </location>
</feature>
<comment type="similarity">
    <text evidence="3">Belongs to the peptidase M20A family.</text>
</comment>
<dbReference type="PANTHER" id="PTHR43808:SF8">
    <property type="entry name" value="PEPTIDASE M20 DIMERISATION DOMAIN-CONTAINING PROTEIN"/>
    <property type="match status" value="1"/>
</dbReference>
<keyword evidence="6 10" id="KW-0378">Hydrolase</keyword>
<dbReference type="Gene3D" id="3.30.70.360">
    <property type="match status" value="1"/>
</dbReference>
<gene>
    <name evidence="10" type="ordered locus">TREAZ_0828</name>
</gene>
<evidence type="ECO:0000256" key="1">
    <source>
        <dbReference type="ARBA" id="ARBA00001941"/>
    </source>
</evidence>
<sequence>MHSPVPVPDTFSLLKKLISFDTSNPPGNEAECAKWAASWLESCGFETRLVNHSEKRSSVIASIRKGKGKKIVFNGHLDVVPVGSEWDTNPFEAVEKGSRIYARGAADMKGGVAAMIAAAATMADQPFNGEIMLNLVADEELFNVGTMKTLEFTKDADFVIIGEPTCMELHIAHRGLVHFLIRFEGKSCHGGLPELGVNAIENAALGILALKEYAALLKTRKHPLLPNPTFASTVIQGGEKDNIIPGVCTLRADRRLIPGESPETAEREIRAVLDGLKIAHPEFGYTLENYHSMGSGEISSDAELVKLAGNVYRDCFGEDCKIACFPASCEQTFFTAAGADAVIIGPGSIEQAHVVNEFIEKAEIEKAERFYKAFLKAALH</sequence>
<evidence type="ECO:0000259" key="9">
    <source>
        <dbReference type="Pfam" id="PF07687"/>
    </source>
</evidence>
<evidence type="ECO:0000313" key="10">
    <source>
        <dbReference type="EMBL" id="AEF83482.1"/>
    </source>
</evidence>
<dbReference type="InterPro" id="IPR050072">
    <property type="entry name" value="Peptidase_M20A"/>
</dbReference>
<dbReference type="CDD" id="cd08659">
    <property type="entry name" value="M20_ArgE_DapE-like"/>
    <property type="match status" value="1"/>
</dbReference>
<dbReference type="GO" id="GO:0008777">
    <property type="term" value="F:acetylornithine deacetylase activity"/>
    <property type="evidence" value="ECO:0007669"/>
    <property type="project" value="UniProtKB-EC"/>
</dbReference>
<dbReference type="Pfam" id="PF01546">
    <property type="entry name" value="Peptidase_M20"/>
    <property type="match status" value="1"/>
</dbReference>
<dbReference type="AlphaFoldDB" id="F5Y9K6"/>
<dbReference type="EC" id="3.5.1.16" evidence="10"/>
<keyword evidence="7" id="KW-0862">Zinc</keyword>
<dbReference type="Pfam" id="PF07687">
    <property type="entry name" value="M20_dimer"/>
    <property type="match status" value="1"/>
</dbReference>
<dbReference type="GO" id="GO:0008652">
    <property type="term" value="P:amino acid biosynthetic process"/>
    <property type="evidence" value="ECO:0007669"/>
    <property type="project" value="UniProtKB-KW"/>
</dbReference>
<name>F5Y9K6_LEAAZ</name>
<comment type="cofactor">
    <cofactor evidence="2">
        <name>Zn(2+)</name>
        <dbReference type="ChEBI" id="CHEBI:29105"/>
    </cofactor>
</comment>
<keyword evidence="5" id="KW-0479">Metal-binding</keyword>
<evidence type="ECO:0000256" key="2">
    <source>
        <dbReference type="ARBA" id="ARBA00001947"/>
    </source>
</evidence>
<evidence type="ECO:0000256" key="7">
    <source>
        <dbReference type="ARBA" id="ARBA00022833"/>
    </source>
</evidence>
<accession>F5Y9K6</accession>
<dbReference type="GO" id="GO:0046872">
    <property type="term" value="F:metal ion binding"/>
    <property type="evidence" value="ECO:0007669"/>
    <property type="project" value="UniProtKB-KW"/>
</dbReference>
<dbReference type="NCBIfam" id="TIGR01910">
    <property type="entry name" value="DapE-ArgE"/>
    <property type="match status" value="1"/>
</dbReference>
<dbReference type="STRING" id="545695.TREAZ_0828"/>
<dbReference type="EMBL" id="CP001841">
    <property type="protein sequence ID" value="AEF83482.1"/>
    <property type="molecule type" value="Genomic_DNA"/>
</dbReference>
<evidence type="ECO:0000256" key="6">
    <source>
        <dbReference type="ARBA" id="ARBA00022801"/>
    </source>
</evidence>
<evidence type="ECO:0000256" key="5">
    <source>
        <dbReference type="ARBA" id="ARBA00022723"/>
    </source>
</evidence>
<dbReference type="InterPro" id="IPR036264">
    <property type="entry name" value="Bact_exopeptidase_dim_dom"/>
</dbReference>
<dbReference type="eggNOG" id="COG0624">
    <property type="taxonomic scope" value="Bacteria"/>
</dbReference>
<dbReference type="SUPFAM" id="SSF55031">
    <property type="entry name" value="Bacterial exopeptidase dimerisation domain"/>
    <property type="match status" value="1"/>
</dbReference>
<dbReference type="OrthoDB" id="9792335at2"/>
<keyword evidence="8" id="KW-0170">Cobalt</keyword>
<dbReference type="InParanoid" id="F5Y9K6"/>
<evidence type="ECO:0000256" key="3">
    <source>
        <dbReference type="ARBA" id="ARBA00006247"/>
    </source>
</evidence>
<keyword evidence="11" id="KW-1185">Reference proteome</keyword>
<dbReference type="KEGG" id="taz:TREAZ_0828"/>
<dbReference type="InterPro" id="IPR010182">
    <property type="entry name" value="ArgE/DapE"/>
</dbReference>
<dbReference type="InterPro" id="IPR011650">
    <property type="entry name" value="Peptidase_M20_dimer"/>
</dbReference>
<reference evidence="11" key="1">
    <citation type="submission" date="2009-12" db="EMBL/GenBank/DDBJ databases">
        <title>Complete sequence of Treponema azotonutricium strain ZAS-9.</title>
        <authorList>
            <person name="Tetu S.G."/>
            <person name="Matson E."/>
            <person name="Ren Q."/>
            <person name="Seshadri R."/>
            <person name="Elbourne L."/>
            <person name="Hassan K.A."/>
            <person name="Durkin A."/>
            <person name="Radune D."/>
            <person name="Mohamoud Y."/>
            <person name="Shay R."/>
            <person name="Jin S."/>
            <person name="Zhang X."/>
            <person name="Lucey K."/>
            <person name="Ballor N.R."/>
            <person name="Ottesen E."/>
            <person name="Rosenthal R."/>
            <person name="Allen A."/>
            <person name="Leadbetter J.R."/>
            <person name="Paulsen I.T."/>
        </authorList>
    </citation>
    <scope>NUCLEOTIDE SEQUENCE [LARGE SCALE GENOMIC DNA]</scope>
    <source>
        <strain evidence="11">ATCC BAA-888 / DSM 13862 / ZAS-9</strain>
    </source>
</reference>
<dbReference type="Gene3D" id="3.40.630.10">
    <property type="entry name" value="Zn peptidases"/>
    <property type="match status" value="1"/>
</dbReference>
<evidence type="ECO:0000256" key="8">
    <source>
        <dbReference type="ARBA" id="ARBA00023285"/>
    </source>
</evidence>
<comment type="cofactor">
    <cofactor evidence="1">
        <name>Co(2+)</name>
        <dbReference type="ChEBI" id="CHEBI:48828"/>
    </cofactor>
</comment>
<keyword evidence="4" id="KW-0028">Amino-acid biosynthesis</keyword>
<organism evidence="10 11">
    <name type="scientific">Leadbettera azotonutricia (strain ATCC BAA-888 / DSM 13862 / ZAS-9)</name>
    <name type="common">Treponema azotonutricium</name>
    <dbReference type="NCBI Taxonomy" id="545695"/>
    <lineage>
        <taxon>Bacteria</taxon>
        <taxon>Pseudomonadati</taxon>
        <taxon>Spirochaetota</taxon>
        <taxon>Spirochaetia</taxon>
        <taxon>Spirochaetales</taxon>
        <taxon>Breznakiellaceae</taxon>
        <taxon>Leadbettera</taxon>
    </lineage>
</organism>